<proteinExistence type="predicted"/>
<feature type="domain" description="Reverse transcriptase/retrotransposon-derived protein RNase H-like" evidence="2">
    <location>
        <begin position="449"/>
        <end position="505"/>
    </location>
</feature>
<dbReference type="InterPro" id="IPR043502">
    <property type="entry name" value="DNA/RNA_pol_sf"/>
</dbReference>
<reference evidence="3" key="1">
    <citation type="submission" date="2020-06" db="EMBL/GenBank/DDBJ databases">
        <authorList>
            <person name="Li T."/>
            <person name="Hu X."/>
            <person name="Zhang T."/>
            <person name="Song X."/>
            <person name="Zhang H."/>
            <person name="Dai N."/>
            <person name="Sheng W."/>
            <person name="Hou X."/>
            <person name="Wei L."/>
        </authorList>
    </citation>
    <scope>NUCLEOTIDE SEQUENCE</scope>
    <source>
        <strain evidence="3">KEN1</strain>
        <tissue evidence="3">Leaf</tissue>
    </source>
</reference>
<dbReference type="PANTHER" id="PTHR24559:SF434">
    <property type="entry name" value="RNA-DIRECTED DNA POLYMERASE HOMOLOG"/>
    <property type="match status" value="1"/>
</dbReference>
<dbReference type="Gene3D" id="3.30.70.270">
    <property type="match status" value="1"/>
</dbReference>
<sequence length="510" mass="56599">MAMFQPTSTSQAIGLAKLLEAKLTDVPSATRHPLLVAPKLYVSIVMSPSLRATVAARSSYSYYLRRSSLMLRHLLLFRDISPSDLAPPPPLPTSLLPADFGPPSELFQLSVDALSGCSSPHTLRLCGSICGLPVTILVDNGGVNCIFSFAVMVGNNEALHCSGFCLAVSLVLQGHSFTIPLYMLTIHCADLVLGVQWLRSLGPFLFDFLLCRLVAIDIVASAYTISVRPLDSLSLTADDLTHLSNCPADLFHILHEYAVVFSRISSLRPPRTHDHHIHLQLHSAPINVRPYRYPHCQKDAMTSLIYETLREGLIRPSTNSFSSPVLLVKRKDGSWRFYVDYRALNAVTVRDPFPIPTVDELLNELTDSSYFSKMDLRSGYHQIRIAEADIHKTAFHTVDEHFEFVVMLFGLTNASSTFQAAMNDLLRPFLHCWAANRLVEVQFFCLDRAAAQAFQALKDAMTLLPVLALPDFSIPFDLTTYASTVAIGAVLSQQGHPIAFYSKKMCSRMR</sequence>
<feature type="domain" description="Reverse transcriptase" evidence="1">
    <location>
        <begin position="329"/>
        <end position="437"/>
    </location>
</feature>
<dbReference type="CDD" id="cd00303">
    <property type="entry name" value="retropepsin_like"/>
    <property type="match status" value="1"/>
</dbReference>
<reference evidence="3" key="2">
    <citation type="journal article" date="2024" name="Plant">
        <title>Genomic evolution and insights into agronomic trait innovations of Sesamum species.</title>
        <authorList>
            <person name="Miao H."/>
            <person name="Wang L."/>
            <person name="Qu L."/>
            <person name="Liu H."/>
            <person name="Sun Y."/>
            <person name="Le M."/>
            <person name="Wang Q."/>
            <person name="Wei S."/>
            <person name="Zheng Y."/>
            <person name="Lin W."/>
            <person name="Duan Y."/>
            <person name="Cao H."/>
            <person name="Xiong S."/>
            <person name="Wang X."/>
            <person name="Wei L."/>
            <person name="Li C."/>
            <person name="Ma Q."/>
            <person name="Ju M."/>
            <person name="Zhao R."/>
            <person name="Li G."/>
            <person name="Mu C."/>
            <person name="Tian Q."/>
            <person name="Mei H."/>
            <person name="Zhang T."/>
            <person name="Gao T."/>
            <person name="Zhang H."/>
        </authorList>
    </citation>
    <scope>NUCLEOTIDE SEQUENCE</scope>
    <source>
        <strain evidence="3">KEN1</strain>
    </source>
</reference>
<comment type="caution">
    <text evidence="3">The sequence shown here is derived from an EMBL/GenBank/DDBJ whole genome shotgun (WGS) entry which is preliminary data.</text>
</comment>
<gene>
    <name evidence="3" type="ORF">Slati_0105300</name>
</gene>
<dbReference type="Pfam" id="PF00078">
    <property type="entry name" value="RVT_1"/>
    <property type="match status" value="1"/>
</dbReference>
<evidence type="ECO:0000259" key="2">
    <source>
        <dbReference type="Pfam" id="PF17919"/>
    </source>
</evidence>
<dbReference type="EMBL" id="JACGWN010000001">
    <property type="protein sequence ID" value="KAL0462177.1"/>
    <property type="molecule type" value="Genomic_DNA"/>
</dbReference>
<dbReference type="PANTHER" id="PTHR24559">
    <property type="entry name" value="TRANSPOSON TY3-I GAG-POL POLYPROTEIN"/>
    <property type="match status" value="1"/>
</dbReference>
<dbReference type="InterPro" id="IPR043128">
    <property type="entry name" value="Rev_trsase/Diguanyl_cyclase"/>
</dbReference>
<dbReference type="AlphaFoldDB" id="A0AAW2Y8T2"/>
<name>A0AAW2Y8T2_9LAMI</name>
<protein>
    <submittedName>
        <fullName evidence="3">Transposon Ty3-G Gag-Pol polyprotein</fullName>
    </submittedName>
</protein>
<dbReference type="InterPro" id="IPR053134">
    <property type="entry name" value="RNA-dir_DNA_polymerase"/>
</dbReference>
<dbReference type="InterPro" id="IPR041577">
    <property type="entry name" value="RT_RNaseH_2"/>
</dbReference>
<dbReference type="Pfam" id="PF17919">
    <property type="entry name" value="RT_RNaseH_2"/>
    <property type="match status" value="1"/>
</dbReference>
<evidence type="ECO:0000259" key="1">
    <source>
        <dbReference type="Pfam" id="PF00078"/>
    </source>
</evidence>
<dbReference type="CDD" id="cd01647">
    <property type="entry name" value="RT_LTR"/>
    <property type="match status" value="1"/>
</dbReference>
<dbReference type="Gene3D" id="3.10.10.10">
    <property type="entry name" value="HIV Type 1 Reverse Transcriptase, subunit A, domain 1"/>
    <property type="match status" value="1"/>
</dbReference>
<dbReference type="InterPro" id="IPR000477">
    <property type="entry name" value="RT_dom"/>
</dbReference>
<evidence type="ECO:0000313" key="3">
    <source>
        <dbReference type="EMBL" id="KAL0462177.1"/>
    </source>
</evidence>
<organism evidence="3">
    <name type="scientific">Sesamum latifolium</name>
    <dbReference type="NCBI Taxonomy" id="2727402"/>
    <lineage>
        <taxon>Eukaryota</taxon>
        <taxon>Viridiplantae</taxon>
        <taxon>Streptophyta</taxon>
        <taxon>Embryophyta</taxon>
        <taxon>Tracheophyta</taxon>
        <taxon>Spermatophyta</taxon>
        <taxon>Magnoliopsida</taxon>
        <taxon>eudicotyledons</taxon>
        <taxon>Gunneridae</taxon>
        <taxon>Pentapetalae</taxon>
        <taxon>asterids</taxon>
        <taxon>lamiids</taxon>
        <taxon>Lamiales</taxon>
        <taxon>Pedaliaceae</taxon>
        <taxon>Sesamum</taxon>
    </lineage>
</organism>
<dbReference type="SUPFAM" id="SSF56672">
    <property type="entry name" value="DNA/RNA polymerases"/>
    <property type="match status" value="1"/>
</dbReference>
<accession>A0AAW2Y8T2</accession>